<protein>
    <submittedName>
        <fullName evidence="1">Uncharacterized protein</fullName>
    </submittedName>
</protein>
<accession>A0A5J9U1U2</accession>
<keyword evidence="2" id="KW-1185">Reference proteome</keyword>
<proteinExistence type="predicted"/>
<dbReference type="EMBL" id="RWGY01000029">
    <property type="protein sequence ID" value="TVU17689.1"/>
    <property type="molecule type" value="Genomic_DNA"/>
</dbReference>
<feature type="non-terminal residue" evidence="1">
    <location>
        <position position="1"/>
    </location>
</feature>
<sequence length="79" mass="9537">FIQIDDDVDKWYVNMKSKMTSSLSNIIWNIQGWRDTKSSQKLVSHVPRIDPTMMERWCSFLEQPKEVHLKFEVKWGMMM</sequence>
<comment type="caution">
    <text evidence="1">The sequence shown here is derived from an EMBL/GenBank/DDBJ whole genome shotgun (WGS) entry which is preliminary data.</text>
</comment>
<evidence type="ECO:0000313" key="1">
    <source>
        <dbReference type="EMBL" id="TVU17689.1"/>
    </source>
</evidence>
<dbReference type="AlphaFoldDB" id="A0A5J9U1U2"/>
<organism evidence="1 2">
    <name type="scientific">Eragrostis curvula</name>
    <name type="common">weeping love grass</name>
    <dbReference type="NCBI Taxonomy" id="38414"/>
    <lineage>
        <taxon>Eukaryota</taxon>
        <taxon>Viridiplantae</taxon>
        <taxon>Streptophyta</taxon>
        <taxon>Embryophyta</taxon>
        <taxon>Tracheophyta</taxon>
        <taxon>Spermatophyta</taxon>
        <taxon>Magnoliopsida</taxon>
        <taxon>Liliopsida</taxon>
        <taxon>Poales</taxon>
        <taxon>Poaceae</taxon>
        <taxon>PACMAD clade</taxon>
        <taxon>Chloridoideae</taxon>
        <taxon>Eragrostideae</taxon>
        <taxon>Eragrostidinae</taxon>
        <taxon>Eragrostis</taxon>
    </lineage>
</organism>
<name>A0A5J9U1U2_9POAL</name>
<reference evidence="1 2" key="1">
    <citation type="journal article" date="2019" name="Sci. Rep.">
        <title>A high-quality genome of Eragrostis curvula grass provides insights into Poaceae evolution and supports new strategies to enhance forage quality.</title>
        <authorList>
            <person name="Carballo J."/>
            <person name="Santos B.A.C.M."/>
            <person name="Zappacosta D."/>
            <person name="Garbus I."/>
            <person name="Selva J.P."/>
            <person name="Gallo C.A."/>
            <person name="Diaz A."/>
            <person name="Albertini E."/>
            <person name="Caccamo M."/>
            <person name="Echenique V."/>
        </authorList>
    </citation>
    <scope>NUCLEOTIDE SEQUENCE [LARGE SCALE GENOMIC DNA]</scope>
    <source>
        <strain evidence="2">cv. Victoria</strain>
        <tissue evidence="1">Leaf</tissue>
    </source>
</reference>
<dbReference type="Gramene" id="TVU17689">
    <property type="protein sequence ID" value="TVU17689"/>
    <property type="gene ID" value="EJB05_33739"/>
</dbReference>
<evidence type="ECO:0000313" key="2">
    <source>
        <dbReference type="Proteomes" id="UP000324897"/>
    </source>
</evidence>
<dbReference type="Proteomes" id="UP000324897">
    <property type="component" value="Chromosome 7"/>
</dbReference>
<gene>
    <name evidence="1" type="ORF">EJB05_33739</name>
</gene>